<accession>A0ABQ6CI13</accession>
<sequence>MRTIKGPGLFLAQFAQDTAPHNTLEGIARWAKGYGYKAIQIPSWDQRFFDLDKAYDSQTYCDEIKGKLADIGIAISELSTHFQGQMVSVHPAYDAMFDGQCPAHLRGNPEKRRHWAADQVKKAAKVSRRFGLTEHVTFTGSLAWPYFYPYPQRPAGLIEECFAEQARRWKPILDLYDENGVDLCYEIHPTEDVFDGDTFDMFLDAVGGHPRCHINYDASHFIKQQLDYLGFIDAYSDRIKMFHVKDAEFNPTPKQGVYGGYKGWLDRAGRDRSLGDGQVNFKAIFSKLAAYDFAGWAVYEWECCLQHPEVAARKGAQFIADHIIEVTDRVFDDFAATGGDRATNLKLLGVGG</sequence>
<dbReference type="Pfam" id="PF01261">
    <property type="entry name" value="AP_endonuc_2"/>
    <property type="match status" value="1"/>
</dbReference>
<keyword evidence="3" id="KW-1185">Reference proteome</keyword>
<evidence type="ECO:0000259" key="1">
    <source>
        <dbReference type="Pfam" id="PF01261"/>
    </source>
</evidence>
<dbReference type="RefSeq" id="WP_284312277.1">
    <property type="nucleotide sequence ID" value="NZ_BSPC01000022.1"/>
</dbReference>
<organism evidence="2 3">
    <name type="scientific">Labrys miyagiensis</name>
    <dbReference type="NCBI Taxonomy" id="346912"/>
    <lineage>
        <taxon>Bacteria</taxon>
        <taxon>Pseudomonadati</taxon>
        <taxon>Pseudomonadota</taxon>
        <taxon>Alphaproteobacteria</taxon>
        <taxon>Hyphomicrobiales</taxon>
        <taxon>Xanthobacteraceae</taxon>
        <taxon>Labrys</taxon>
    </lineage>
</organism>
<dbReference type="PANTHER" id="PTHR12110:SF21">
    <property type="entry name" value="XYLOSE ISOMERASE-LIKE TIM BARREL DOMAIN-CONTAINING PROTEIN"/>
    <property type="match status" value="1"/>
</dbReference>
<keyword evidence="2" id="KW-0255">Endonuclease</keyword>
<dbReference type="SUPFAM" id="SSF51658">
    <property type="entry name" value="Xylose isomerase-like"/>
    <property type="match status" value="1"/>
</dbReference>
<protein>
    <submittedName>
        <fullName evidence="2">AP endonuclease</fullName>
    </submittedName>
</protein>
<dbReference type="InterPro" id="IPR050312">
    <property type="entry name" value="IolE/XylAMocC-like"/>
</dbReference>
<evidence type="ECO:0000313" key="2">
    <source>
        <dbReference type="EMBL" id="GLS19358.1"/>
    </source>
</evidence>
<dbReference type="Proteomes" id="UP001156882">
    <property type="component" value="Unassembled WGS sequence"/>
</dbReference>
<dbReference type="EMBL" id="BSPC01000022">
    <property type="protein sequence ID" value="GLS19358.1"/>
    <property type="molecule type" value="Genomic_DNA"/>
</dbReference>
<reference evidence="3" key="1">
    <citation type="journal article" date="2019" name="Int. J. Syst. Evol. Microbiol.">
        <title>The Global Catalogue of Microorganisms (GCM) 10K type strain sequencing project: providing services to taxonomists for standard genome sequencing and annotation.</title>
        <authorList>
            <consortium name="The Broad Institute Genomics Platform"/>
            <consortium name="The Broad Institute Genome Sequencing Center for Infectious Disease"/>
            <person name="Wu L."/>
            <person name="Ma J."/>
        </authorList>
    </citation>
    <scope>NUCLEOTIDE SEQUENCE [LARGE SCALE GENOMIC DNA]</scope>
    <source>
        <strain evidence="3">NBRC 101365</strain>
    </source>
</reference>
<dbReference type="GO" id="GO:0004519">
    <property type="term" value="F:endonuclease activity"/>
    <property type="evidence" value="ECO:0007669"/>
    <property type="project" value="UniProtKB-KW"/>
</dbReference>
<dbReference type="Gene3D" id="3.20.20.150">
    <property type="entry name" value="Divalent-metal-dependent TIM barrel enzymes"/>
    <property type="match status" value="1"/>
</dbReference>
<comment type="caution">
    <text evidence="2">The sequence shown here is derived from an EMBL/GenBank/DDBJ whole genome shotgun (WGS) entry which is preliminary data.</text>
</comment>
<feature type="domain" description="Xylose isomerase-like TIM barrel" evidence="1">
    <location>
        <begin position="29"/>
        <end position="321"/>
    </location>
</feature>
<dbReference type="PANTHER" id="PTHR12110">
    <property type="entry name" value="HYDROXYPYRUVATE ISOMERASE"/>
    <property type="match status" value="1"/>
</dbReference>
<keyword evidence="2" id="KW-0378">Hydrolase</keyword>
<gene>
    <name evidence="2" type="ORF">GCM10007874_23750</name>
</gene>
<proteinExistence type="predicted"/>
<name>A0ABQ6CI13_9HYPH</name>
<evidence type="ECO:0000313" key="3">
    <source>
        <dbReference type="Proteomes" id="UP001156882"/>
    </source>
</evidence>
<dbReference type="InterPro" id="IPR036237">
    <property type="entry name" value="Xyl_isomerase-like_sf"/>
</dbReference>
<keyword evidence="2" id="KW-0540">Nuclease</keyword>
<dbReference type="InterPro" id="IPR013022">
    <property type="entry name" value="Xyl_isomerase-like_TIM-brl"/>
</dbReference>